<feature type="chain" id="PRO_5046388652" description="Copper amine oxidase-like N-terminal domain-containing protein" evidence="1">
    <location>
        <begin position="25"/>
        <end position="477"/>
    </location>
</feature>
<evidence type="ECO:0000256" key="1">
    <source>
        <dbReference type="SAM" id="SignalP"/>
    </source>
</evidence>
<sequence length="477" mass="54344">MWRILLTAGLFLMLLGQMQQPVQAQAERVQVSIPEFTVTLDGVRIDQSHSAYPLVTYKDITYFPLTWNAARALGLSYTWDESSGLSIVPGYSQGLPGKEKWSQVESVANRAGAYYNASIAPFAVTIYGQRIANETEPFPLLQFRDITYFPMTWSFAHDLFHMNLQWEDTAGLTITTEQSRQFDRIEYDDENYLYIRNQMFKNNEYGYLKIAKSLQEPPQWVNGKTAGKLFENASQWMWKYEGDTVLERKQDALYFQNVQLTSLTKYLLENQTLFASYPGETNNGVTYSALTHRLSEKLTLLSLQINVDIPVKGRFSTSREYHFSYLIREGTATELPFSLIRGSWSNADGTHWVVGGDWKLLLINAGGEISIVNDLFQGAEVEVPHFGYPRTAEGTLIIKVHSPLSSTYSLDTKLAVKKLYSDYGGDLPYQAYVEGYRYDLFKVDGNTVMNVTRNQSRTYWDYELYGASDSIDSGTGE</sequence>
<evidence type="ECO:0008006" key="4">
    <source>
        <dbReference type="Google" id="ProtNLM"/>
    </source>
</evidence>
<reference evidence="2 3" key="1">
    <citation type="submission" date="2022-08" db="EMBL/GenBank/DDBJ databases">
        <title>Paenibacillus endoradicis sp. nov., Paenibacillus radicibacter sp. nov and Paenibacillus pararadicis sp. nov., three cold-adapted plant growth-promoting bacteria isolated from root of Larix gmelinii in Great Khingan.</title>
        <authorList>
            <person name="Xue H."/>
        </authorList>
    </citation>
    <scope>NUCLEOTIDE SEQUENCE [LARGE SCALE GENOMIC DNA]</scope>
    <source>
        <strain evidence="2 3">N5-1-1-5</strain>
    </source>
</reference>
<accession>A0ABT1YSR9</accession>
<dbReference type="Proteomes" id="UP001300012">
    <property type="component" value="Unassembled WGS sequence"/>
</dbReference>
<protein>
    <recommendedName>
        <fullName evidence="4">Copper amine oxidase-like N-terminal domain-containing protein</fullName>
    </recommendedName>
</protein>
<evidence type="ECO:0000313" key="2">
    <source>
        <dbReference type="EMBL" id="MCR8635025.1"/>
    </source>
</evidence>
<dbReference type="EMBL" id="JANQBD010000024">
    <property type="protein sequence ID" value="MCR8635025.1"/>
    <property type="molecule type" value="Genomic_DNA"/>
</dbReference>
<gene>
    <name evidence="2" type="ORF">NV381_27880</name>
</gene>
<keyword evidence="1" id="KW-0732">Signal</keyword>
<feature type="signal peptide" evidence="1">
    <location>
        <begin position="1"/>
        <end position="24"/>
    </location>
</feature>
<evidence type="ECO:0000313" key="3">
    <source>
        <dbReference type="Proteomes" id="UP001300012"/>
    </source>
</evidence>
<proteinExistence type="predicted"/>
<dbReference type="RefSeq" id="WP_258216576.1">
    <property type="nucleotide sequence ID" value="NZ_JANQBD010000024.1"/>
</dbReference>
<name>A0ABT1YSR9_9BACL</name>
<comment type="caution">
    <text evidence="2">The sequence shown here is derived from an EMBL/GenBank/DDBJ whole genome shotgun (WGS) entry which is preliminary data.</text>
</comment>
<keyword evidence="3" id="KW-1185">Reference proteome</keyword>
<organism evidence="2 3">
    <name type="scientific">Paenibacillus radicis</name>
    <name type="common">ex Xue et al. 2023</name>
    <dbReference type="NCBI Taxonomy" id="2972489"/>
    <lineage>
        <taxon>Bacteria</taxon>
        <taxon>Bacillati</taxon>
        <taxon>Bacillota</taxon>
        <taxon>Bacilli</taxon>
        <taxon>Bacillales</taxon>
        <taxon>Paenibacillaceae</taxon>
        <taxon>Paenibacillus</taxon>
    </lineage>
</organism>